<gene>
    <name evidence="2" type="ORF">EVG20_g6070</name>
</gene>
<dbReference type="Proteomes" id="UP000298327">
    <property type="component" value="Unassembled WGS sequence"/>
</dbReference>
<evidence type="ECO:0000313" key="3">
    <source>
        <dbReference type="Proteomes" id="UP000298327"/>
    </source>
</evidence>
<evidence type="ECO:0000256" key="1">
    <source>
        <dbReference type="SAM" id="MobiDB-lite"/>
    </source>
</evidence>
<dbReference type="AlphaFoldDB" id="A0A4Y9YPI8"/>
<accession>A0A4Y9YPI8</accession>
<keyword evidence="3" id="KW-1185">Reference proteome</keyword>
<sequence>MATPNPSPGFTLPSTDPTPILSRRRTNERPKGSLPTYSRPQPWRPSLPHAVRTGYSVKSVRVGKGTEGVLSRRSRDHDETEQLLKWSADVRQRSRETVQDSINFFGNLEELNPEAESKKRNGKPINCGSRIVIFDGKVDGQAYDDPQRTSH</sequence>
<feature type="region of interest" description="Disordered" evidence="1">
    <location>
        <begin position="1"/>
        <end position="80"/>
    </location>
</feature>
<dbReference type="EMBL" id="SEOQ01000386">
    <property type="protein sequence ID" value="TFY64062.1"/>
    <property type="molecule type" value="Genomic_DNA"/>
</dbReference>
<protein>
    <submittedName>
        <fullName evidence="2">Uncharacterized protein</fullName>
    </submittedName>
</protein>
<organism evidence="2 3">
    <name type="scientific">Dentipellis fragilis</name>
    <dbReference type="NCBI Taxonomy" id="205917"/>
    <lineage>
        <taxon>Eukaryota</taxon>
        <taxon>Fungi</taxon>
        <taxon>Dikarya</taxon>
        <taxon>Basidiomycota</taxon>
        <taxon>Agaricomycotina</taxon>
        <taxon>Agaricomycetes</taxon>
        <taxon>Russulales</taxon>
        <taxon>Hericiaceae</taxon>
        <taxon>Dentipellis</taxon>
    </lineage>
</organism>
<proteinExistence type="predicted"/>
<name>A0A4Y9YPI8_9AGAM</name>
<dbReference type="OrthoDB" id="10531505at2759"/>
<comment type="caution">
    <text evidence="2">The sequence shown here is derived from an EMBL/GenBank/DDBJ whole genome shotgun (WGS) entry which is preliminary data.</text>
</comment>
<reference evidence="2 3" key="1">
    <citation type="submission" date="2019-02" db="EMBL/GenBank/DDBJ databases">
        <title>Genome sequencing of the rare red list fungi Dentipellis fragilis.</title>
        <authorList>
            <person name="Buettner E."/>
            <person name="Kellner H."/>
        </authorList>
    </citation>
    <scope>NUCLEOTIDE SEQUENCE [LARGE SCALE GENOMIC DNA]</scope>
    <source>
        <strain evidence="2 3">DSM 105465</strain>
    </source>
</reference>
<evidence type="ECO:0000313" key="2">
    <source>
        <dbReference type="EMBL" id="TFY64062.1"/>
    </source>
</evidence>